<evidence type="ECO:0000256" key="2">
    <source>
        <dbReference type="ARBA" id="ARBA00022723"/>
    </source>
</evidence>
<evidence type="ECO:0000256" key="5">
    <source>
        <dbReference type="SAM" id="SignalP"/>
    </source>
</evidence>
<evidence type="ECO:0000256" key="4">
    <source>
        <dbReference type="PROSITE-ProRule" id="PRU00433"/>
    </source>
</evidence>
<accession>A0ABY1NGR8</accession>
<keyword evidence="1 4" id="KW-0349">Heme</keyword>
<proteinExistence type="predicted"/>
<keyword evidence="2 4" id="KW-0479">Metal-binding</keyword>
<protein>
    <recommendedName>
        <fullName evidence="6">Cytochrome c domain-containing protein</fullName>
    </recommendedName>
</protein>
<keyword evidence="3 4" id="KW-0408">Iron</keyword>
<dbReference type="InterPro" id="IPR009056">
    <property type="entry name" value="Cyt_c-like_dom"/>
</dbReference>
<feature type="signal peptide" evidence="5">
    <location>
        <begin position="1"/>
        <end position="25"/>
    </location>
</feature>
<evidence type="ECO:0000256" key="3">
    <source>
        <dbReference type="ARBA" id="ARBA00023004"/>
    </source>
</evidence>
<organism evidence="7 8">
    <name type="scientific">Roseibium denhamense</name>
    <dbReference type="NCBI Taxonomy" id="76305"/>
    <lineage>
        <taxon>Bacteria</taxon>
        <taxon>Pseudomonadati</taxon>
        <taxon>Pseudomonadota</taxon>
        <taxon>Alphaproteobacteria</taxon>
        <taxon>Hyphomicrobiales</taxon>
        <taxon>Stappiaceae</taxon>
        <taxon>Roseibium</taxon>
    </lineage>
</organism>
<evidence type="ECO:0000313" key="7">
    <source>
        <dbReference type="EMBL" id="SMP09422.1"/>
    </source>
</evidence>
<dbReference type="PROSITE" id="PS51007">
    <property type="entry name" value="CYTC"/>
    <property type="match status" value="1"/>
</dbReference>
<keyword evidence="5" id="KW-0732">Signal</keyword>
<dbReference type="Proteomes" id="UP001157914">
    <property type="component" value="Unassembled WGS sequence"/>
</dbReference>
<feature type="domain" description="Cytochrome c" evidence="6">
    <location>
        <begin position="144"/>
        <end position="242"/>
    </location>
</feature>
<comment type="caution">
    <text evidence="7">The sequence shown here is derived from an EMBL/GenBank/DDBJ whole genome shotgun (WGS) entry which is preliminary data.</text>
</comment>
<keyword evidence="8" id="KW-1185">Reference proteome</keyword>
<sequence length="253" mass="27283">MCCRIAIVAAVFAVLVPLFAVPAQAASSFTLSAPDSLVESGFLKHLLPRFSLKANTRIELVQEDQPAQASLASDGKGKPVFSGLGTTWYLLINDPESDGLAKFAAWISSDVGLSTIDAFKPANGQVFAAVVPDDTNEEVVFLEGDSVAGEKLAVAHCGRCHMVNEATRLTTIGSSPSFAVLRTFKDWQSRFETFFALRPHPAFTIIEDVTDPFDPSRPPPIAPVRMSLEDLFAILAFVSRIEPADLGAPIQYQ</sequence>
<dbReference type="SUPFAM" id="SSF46626">
    <property type="entry name" value="Cytochrome c"/>
    <property type="match status" value="1"/>
</dbReference>
<reference evidence="7 8" key="1">
    <citation type="submission" date="2017-05" db="EMBL/GenBank/DDBJ databases">
        <authorList>
            <person name="Varghese N."/>
            <person name="Submissions S."/>
        </authorList>
    </citation>
    <scope>NUCLEOTIDE SEQUENCE [LARGE SCALE GENOMIC DNA]</scope>
    <source>
        <strain evidence="7 8">DSM 15949</strain>
    </source>
</reference>
<feature type="chain" id="PRO_5046524495" description="Cytochrome c domain-containing protein" evidence="5">
    <location>
        <begin position="26"/>
        <end position="253"/>
    </location>
</feature>
<dbReference type="InterPro" id="IPR036909">
    <property type="entry name" value="Cyt_c-like_dom_sf"/>
</dbReference>
<name>A0ABY1NGR8_9HYPH</name>
<evidence type="ECO:0000259" key="6">
    <source>
        <dbReference type="PROSITE" id="PS51007"/>
    </source>
</evidence>
<evidence type="ECO:0000313" key="8">
    <source>
        <dbReference type="Proteomes" id="UP001157914"/>
    </source>
</evidence>
<gene>
    <name evidence="7" type="ORF">SAMN06265374_1100</name>
</gene>
<dbReference type="EMBL" id="FXTT01000001">
    <property type="protein sequence ID" value="SMP09422.1"/>
    <property type="molecule type" value="Genomic_DNA"/>
</dbReference>
<evidence type="ECO:0000256" key="1">
    <source>
        <dbReference type="ARBA" id="ARBA00022617"/>
    </source>
</evidence>